<feature type="transmembrane region" description="Helical" evidence="1">
    <location>
        <begin position="67"/>
        <end position="89"/>
    </location>
</feature>
<evidence type="ECO:0000313" key="2">
    <source>
        <dbReference type="EMBL" id="SHK37062.1"/>
    </source>
</evidence>
<accession>A0A1M6RX43</accession>
<name>A0A1M6RX43_9FLAO</name>
<dbReference type="Proteomes" id="UP000184498">
    <property type="component" value="Unassembled WGS sequence"/>
</dbReference>
<dbReference type="STRING" id="216903.SAMN05444371_2125"/>
<keyword evidence="1" id="KW-1133">Transmembrane helix</keyword>
<evidence type="ECO:0000256" key="1">
    <source>
        <dbReference type="SAM" id="Phobius"/>
    </source>
</evidence>
<evidence type="ECO:0000313" key="3">
    <source>
        <dbReference type="Proteomes" id="UP000184498"/>
    </source>
</evidence>
<dbReference type="RefSeq" id="WP_072997742.1">
    <property type="nucleotide sequence ID" value="NZ_FRAM01000002.1"/>
</dbReference>
<protein>
    <submittedName>
        <fullName evidence="2">Uncharacterized protein</fullName>
    </submittedName>
</protein>
<dbReference type="EMBL" id="FRAM01000002">
    <property type="protein sequence ID" value="SHK37062.1"/>
    <property type="molecule type" value="Genomic_DNA"/>
</dbReference>
<sequence length="96" mass="10957">MINQNQRSILLYSIPLLTLSIPLIAMQFTREVKWTFSDFLIMGILLFATVFTIDFVLKKFKTLKPRLILVTGIVVLLLLVWAELAVGIFESPFAGR</sequence>
<feature type="transmembrane region" description="Helical" evidence="1">
    <location>
        <begin position="34"/>
        <end position="55"/>
    </location>
</feature>
<reference evidence="3" key="1">
    <citation type="submission" date="2016-11" db="EMBL/GenBank/DDBJ databases">
        <authorList>
            <person name="Varghese N."/>
            <person name="Submissions S."/>
        </authorList>
    </citation>
    <scope>NUCLEOTIDE SEQUENCE [LARGE SCALE GENOMIC DNA]</scope>
    <source>
        <strain evidence="3">DSM 18016</strain>
    </source>
</reference>
<keyword evidence="3" id="KW-1185">Reference proteome</keyword>
<keyword evidence="1" id="KW-0812">Transmembrane</keyword>
<dbReference type="AlphaFoldDB" id="A0A1M6RX43"/>
<organism evidence="2 3">
    <name type="scientific">Epilithonimonas mollis</name>
    <dbReference type="NCBI Taxonomy" id="216903"/>
    <lineage>
        <taxon>Bacteria</taxon>
        <taxon>Pseudomonadati</taxon>
        <taxon>Bacteroidota</taxon>
        <taxon>Flavobacteriia</taxon>
        <taxon>Flavobacteriales</taxon>
        <taxon>Weeksellaceae</taxon>
        <taxon>Chryseobacterium group</taxon>
        <taxon>Epilithonimonas</taxon>
    </lineage>
</organism>
<proteinExistence type="predicted"/>
<keyword evidence="1" id="KW-0472">Membrane</keyword>
<gene>
    <name evidence="2" type="ORF">SAMN05444371_2125</name>
</gene>
<dbReference type="OrthoDB" id="9813621at2"/>
<feature type="transmembrane region" description="Helical" evidence="1">
    <location>
        <begin position="9"/>
        <end position="28"/>
    </location>
</feature>